<gene>
    <name evidence="2" type="ORF">ACFFUU_01955</name>
</gene>
<dbReference type="Pfam" id="PF13589">
    <property type="entry name" value="HATPase_c_3"/>
    <property type="match status" value="1"/>
</dbReference>
<comment type="caution">
    <text evidence="2">The sequence shown here is derived from an EMBL/GenBank/DDBJ whole genome shotgun (WGS) entry which is preliminary data.</text>
</comment>
<keyword evidence="3" id="KW-1185">Reference proteome</keyword>
<keyword evidence="2" id="KW-0547">Nucleotide-binding</keyword>
<keyword evidence="2" id="KW-0067">ATP-binding</keyword>
<dbReference type="SUPFAM" id="SSF55874">
    <property type="entry name" value="ATPase domain of HSP90 chaperone/DNA topoisomerase II/histidine kinase"/>
    <property type="match status" value="2"/>
</dbReference>
<dbReference type="RefSeq" id="WP_290284952.1">
    <property type="nucleotide sequence ID" value="NZ_JAUFQN010000019.1"/>
</dbReference>
<dbReference type="InterPro" id="IPR036890">
    <property type="entry name" value="HATPase_C_sf"/>
</dbReference>
<dbReference type="EMBL" id="JBHMFB010000003">
    <property type="protein sequence ID" value="MFB9088357.1"/>
    <property type="molecule type" value="Genomic_DNA"/>
</dbReference>
<evidence type="ECO:0000313" key="3">
    <source>
        <dbReference type="Proteomes" id="UP001589576"/>
    </source>
</evidence>
<feature type="domain" description="Histidine kinase" evidence="1">
    <location>
        <begin position="509"/>
        <end position="723"/>
    </location>
</feature>
<dbReference type="Pfam" id="PF02518">
    <property type="entry name" value="HATPase_c"/>
    <property type="match status" value="1"/>
</dbReference>
<accession>A0ABV5GB85</accession>
<dbReference type="InterPro" id="IPR003594">
    <property type="entry name" value="HATPase_dom"/>
</dbReference>
<proteinExistence type="predicted"/>
<dbReference type="PROSITE" id="PS50109">
    <property type="entry name" value="HIS_KIN"/>
    <property type="match status" value="1"/>
</dbReference>
<dbReference type="InterPro" id="IPR005467">
    <property type="entry name" value="His_kinase_dom"/>
</dbReference>
<protein>
    <submittedName>
        <fullName evidence="2">ATP-binding protein</fullName>
    </submittedName>
</protein>
<reference evidence="2 3" key="1">
    <citation type="submission" date="2024-09" db="EMBL/GenBank/DDBJ databases">
        <authorList>
            <person name="Sun Q."/>
            <person name="Mori K."/>
        </authorList>
    </citation>
    <scope>NUCLEOTIDE SEQUENCE [LARGE SCALE GENOMIC DNA]</scope>
    <source>
        <strain evidence="2 3">CECT 8460</strain>
    </source>
</reference>
<dbReference type="Proteomes" id="UP001589576">
    <property type="component" value="Unassembled WGS sequence"/>
</dbReference>
<evidence type="ECO:0000259" key="1">
    <source>
        <dbReference type="PROSITE" id="PS50109"/>
    </source>
</evidence>
<evidence type="ECO:0000313" key="2">
    <source>
        <dbReference type="EMBL" id="MFB9088357.1"/>
    </source>
</evidence>
<dbReference type="Gene3D" id="3.30.565.10">
    <property type="entry name" value="Histidine kinase-like ATPase, C-terminal domain"/>
    <property type="match status" value="2"/>
</dbReference>
<dbReference type="GO" id="GO:0005524">
    <property type="term" value="F:ATP binding"/>
    <property type="evidence" value="ECO:0007669"/>
    <property type="project" value="UniProtKB-KW"/>
</dbReference>
<organism evidence="2 3">
    <name type="scientific">Flavobacterium paronense</name>
    <dbReference type="NCBI Taxonomy" id="1392775"/>
    <lineage>
        <taxon>Bacteria</taxon>
        <taxon>Pseudomonadati</taxon>
        <taxon>Bacteroidota</taxon>
        <taxon>Flavobacteriia</taxon>
        <taxon>Flavobacteriales</taxon>
        <taxon>Flavobacteriaceae</taxon>
        <taxon>Flavobacterium</taxon>
    </lineage>
</organism>
<sequence>MDLKSQKNFFQPRARLLLQLGDKLIKNENIALLELIKNSYDADSRWAKVKLVNIGNKDKGYIEIIDEGEGMDIEIIENVWLEPGSDYKENLFRKRVRTPKYLRLPIGEKGIGRFGVHKLGTKIELISKRKDKNEVVVKIDWNEFAKNKYLKDAKFDVFERTNPEYFKGNRTGTKIIISGLRSEWDKRMVRELYKSVFTLNSPFHKTGKFRVELDTDDPKLLEKMPKWDDVEKFALWHFKCKIEGSEIKEFLYEFTPWASLTGVKSRKITEKDDYINDRSTLVFEEKINGKKKESILNLSKNYGDNDNPKTIGPISFEGYIFDRDKLTLDLSQHQGITLLKDYLDEQGGIRVYRNNIRINEYGEKGNDWLNLDMRRVNIPAKRVSNNIILSVIDLNEEKSSALIEKTNREGFIENEAFNDFCTSILYTLNIIETLRKDDKDTIRRKFNPTEKQEPVINSLGKLRDLVDSKVEPESLKIEITKHLVKIEKDYNHINEVLLTSAGIGLTMGVGIHEVQKVISELNYLVKEESVPENILNLVKHLDELIENYSDLFRQAKNQEEDSVKLINGAIFNIEYRLKAHNVQLIKDYQNKPSKKIECSKRLMLGAIVNIIDNSIYWLERKRKKIDVSNIKFEKKILIDLYNNENYVDILVADNGSGFGLPIHQLTKPFVSDKTSGMGLGLHIVSEVMKVQNGQILFPEIGEYDLEDEFENGAVVVLRLNKKKMI</sequence>
<name>A0ABV5GB85_9FLAO</name>